<accession>A0A1G1ZKM0</accession>
<proteinExistence type="predicted"/>
<evidence type="ECO:0000313" key="2">
    <source>
        <dbReference type="Proteomes" id="UP000177960"/>
    </source>
</evidence>
<dbReference type="EMBL" id="MHJG01000003">
    <property type="protein sequence ID" value="OGY64430.1"/>
    <property type="molecule type" value="Genomic_DNA"/>
</dbReference>
<protein>
    <submittedName>
        <fullName evidence="1">Uncharacterized protein</fullName>
    </submittedName>
</protein>
<dbReference type="AlphaFoldDB" id="A0A1G1ZKM0"/>
<dbReference type="STRING" id="1798404.A3B92_02780"/>
<reference evidence="1 2" key="1">
    <citation type="journal article" date="2016" name="Nat. Commun.">
        <title>Thousands of microbial genomes shed light on interconnected biogeochemical processes in an aquifer system.</title>
        <authorList>
            <person name="Anantharaman K."/>
            <person name="Brown C.T."/>
            <person name="Hug L.A."/>
            <person name="Sharon I."/>
            <person name="Castelle C.J."/>
            <person name="Probst A.J."/>
            <person name="Thomas B.C."/>
            <person name="Singh A."/>
            <person name="Wilkins M.J."/>
            <person name="Karaoz U."/>
            <person name="Brodie E.L."/>
            <person name="Williams K.H."/>
            <person name="Hubbard S.S."/>
            <person name="Banfield J.F."/>
        </authorList>
    </citation>
    <scope>NUCLEOTIDE SEQUENCE [LARGE SCALE GENOMIC DNA]</scope>
</reference>
<evidence type="ECO:0000313" key="1">
    <source>
        <dbReference type="EMBL" id="OGY64430.1"/>
    </source>
</evidence>
<gene>
    <name evidence="1" type="ORF">A3B92_02780</name>
</gene>
<comment type="caution">
    <text evidence="1">The sequence shown here is derived from an EMBL/GenBank/DDBJ whole genome shotgun (WGS) entry which is preliminary data.</text>
</comment>
<sequence length="125" mass="14387">MLFKFPKDDKNFSWTNHVKNKMLQYRLSEQKIKTVLKNPARKEEGIAPKTTAVMKRNDTQKRKEEIWVMFRHANSAPPSRNAGLGNAKAPMRIKIISAWRYPGTSPKDKAIPIPEDILEELTGIL</sequence>
<organism evidence="1 2">
    <name type="scientific">Candidatus Harrisonbacteria bacterium RIFCSPHIGHO2_02_FULL_42_16</name>
    <dbReference type="NCBI Taxonomy" id="1798404"/>
    <lineage>
        <taxon>Bacteria</taxon>
        <taxon>Candidatus Harrisoniibacteriota</taxon>
    </lineage>
</organism>
<name>A0A1G1ZKM0_9BACT</name>
<dbReference type="Proteomes" id="UP000177960">
    <property type="component" value="Unassembled WGS sequence"/>
</dbReference>